<proteinExistence type="predicted"/>
<dbReference type="AlphaFoldDB" id="A0A2U1MBP7"/>
<gene>
    <name evidence="1" type="ORF">CTI12_AA397860</name>
</gene>
<dbReference type="Proteomes" id="UP000245207">
    <property type="component" value="Unassembled WGS sequence"/>
</dbReference>
<dbReference type="EMBL" id="PKPP01005835">
    <property type="protein sequence ID" value="PWA58646.1"/>
    <property type="molecule type" value="Genomic_DNA"/>
</dbReference>
<comment type="caution">
    <text evidence="1">The sequence shown here is derived from an EMBL/GenBank/DDBJ whole genome shotgun (WGS) entry which is preliminary data.</text>
</comment>
<organism evidence="1 2">
    <name type="scientific">Artemisia annua</name>
    <name type="common">Sweet wormwood</name>
    <dbReference type="NCBI Taxonomy" id="35608"/>
    <lineage>
        <taxon>Eukaryota</taxon>
        <taxon>Viridiplantae</taxon>
        <taxon>Streptophyta</taxon>
        <taxon>Embryophyta</taxon>
        <taxon>Tracheophyta</taxon>
        <taxon>Spermatophyta</taxon>
        <taxon>Magnoliopsida</taxon>
        <taxon>eudicotyledons</taxon>
        <taxon>Gunneridae</taxon>
        <taxon>Pentapetalae</taxon>
        <taxon>asterids</taxon>
        <taxon>campanulids</taxon>
        <taxon>Asterales</taxon>
        <taxon>Asteraceae</taxon>
        <taxon>Asteroideae</taxon>
        <taxon>Anthemideae</taxon>
        <taxon>Artemisiinae</taxon>
        <taxon>Artemisia</taxon>
    </lineage>
</organism>
<dbReference type="GO" id="GO:0016853">
    <property type="term" value="F:isomerase activity"/>
    <property type="evidence" value="ECO:0007669"/>
    <property type="project" value="UniProtKB-KW"/>
</dbReference>
<dbReference type="InterPro" id="IPR050754">
    <property type="entry name" value="FKBP4/5/8-like"/>
</dbReference>
<dbReference type="PANTHER" id="PTHR46512">
    <property type="entry name" value="PEPTIDYLPROLYL ISOMERASE"/>
    <property type="match status" value="1"/>
</dbReference>
<protein>
    <submittedName>
        <fullName evidence="1">Peptidyl-prolyl cis-trans isomerase, FKBP-type</fullName>
    </submittedName>
</protein>
<sequence length="93" mass="10717">MQYPTECFLIWQSHIYGSVPTGKRLTTPEKIETCGRKKEEGNTIFKKQKYERASKRYEKALSFVKYDSALSEDAEQQAKVLKMSCSLNNVACK</sequence>
<dbReference type="SUPFAM" id="SSF48452">
    <property type="entry name" value="TPR-like"/>
    <property type="match status" value="1"/>
</dbReference>
<accession>A0A2U1MBP7</accession>
<evidence type="ECO:0000313" key="2">
    <source>
        <dbReference type="Proteomes" id="UP000245207"/>
    </source>
</evidence>
<name>A0A2U1MBP7_ARTAN</name>
<dbReference type="PANTHER" id="PTHR46512:SF9">
    <property type="entry name" value="PEPTIDYLPROLYL ISOMERASE"/>
    <property type="match status" value="1"/>
</dbReference>
<dbReference type="OrthoDB" id="1902587at2759"/>
<keyword evidence="1" id="KW-0413">Isomerase</keyword>
<evidence type="ECO:0000313" key="1">
    <source>
        <dbReference type="EMBL" id="PWA58646.1"/>
    </source>
</evidence>
<dbReference type="Gene3D" id="1.25.40.10">
    <property type="entry name" value="Tetratricopeptide repeat domain"/>
    <property type="match status" value="1"/>
</dbReference>
<keyword evidence="2" id="KW-1185">Reference proteome</keyword>
<dbReference type="InterPro" id="IPR011990">
    <property type="entry name" value="TPR-like_helical_dom_sf"/>
</dbReference>
<dbReference type="STRING" id="35608.A0A2U1MBP7"/>
<reference evidence="1 2" key="1">
    <citation type="journal article" date="2018" name="Mol. Plant">
        <title>The genome of Artemisia annua provides insight into the evolution of Asteraceae family and artemisinin biosynthesis.</title>
        <authorList>
            <person name="Shen Q."/>
            <person name="Zhang L."/>
            <person name="Liao Z."/>
            <person name="Wang S."/>
            <person name="Yan T."/>
            <person name="Shi P."/>
            <person name="Liu M."/>
            <person name="Fu X."/>
            <person name="Pan Q."/>
            <person name="Wang Y."/>
            <person name="Lv Z."/>
            <person name="Lu X."/>
            <person name="Zhang F."/>
            <person name="Jiang W."/>
            <person name="Ma Y."/>
            <person name="Chen M."/>
            <person name="Hao X."/>
            <person name="Li L."/>
            <person name="Tang Y."/>
            <person name="Lv G."/>
            <person name="Zhou Y."/>
            <person name="Sun X."/>
            <person name="Brodelius P.E."/>
            <person name="Rose J.K.C."/>
            <person name="Tang K."/>
        </authorList>
    </citation>
    <scope>NUCLEOTIDE SEQUENCE [LARGE SCALE GENOMIC DNA]</scope>
    <source>
        <strain evidence="2">cv. Huhao1</strain>
        <tissue evidence="1">Leaf</tissue>
    </source>
</reference>